<feature type="compositionally biased region" description="Polar residues" evidence="1">
    <location>
        <begin position="39"/>
        <end position="53"/>
    </location>
</feature>
<dbReference type="Proteomes" id="UP000327157">
    <property type="component" value="Chromosome 1"/>
</dbReference>
<name>A0A5N5F2A2_9ROSA</name>
<keyword evidence="3" id="KW-1185">Reference proteome</keyword>
<gene>
    <name evidence="2" type="ORF">D8674_000066</name>
</gene>
<dbReference type="AlphaFoldDB" id="A0A5N5F2A2"/>
<feature type="compositionally biased region" description="Acidic residues" evidence="1">
    <location>
        <begin position="24"/>
        <end position="35"/>
    </location>
</feature>
<evidence type="ECO:0000256" key="1">
    <source>
        <dbReference type="SAM" id="MobiDB-lite"/>
    </source>
</evidence>
<proteinExistence type="predicted"/>
<feature type="region of interest" description="Disordered" evidence="1">
    <location>
        <begin position="24"/>
        <end position="53"/>
    </location>
</feature>
<comment type="caution">
    <text evidence="2">The sequence shown here is derived from an EMBL/GenBank/DDBJ whole genome shotgun (WGS) entry which is preliminary data.</text>
</comment>
<protein>
    <submittedName>
        <fullName evidence="2">Uncharacterized protein</fullName>
    </submittedName>
</protein>
<accession>A0A5N5F2A2</accession>
<reference evidence="3" key="2">
    <citation type="submission" date="2019-10" db="EMBL/GenBank/DDBJ databases">
        <title>A de novo genome assembly of a pear dwarfing rootstock.</title>
        <authorList>
            <person name="Wang F."/>
            <person name="Wang J."/>
            <person name="Li S."/>
            <person name="Zhang Y."/>
            <person name="Fang M."/>
            <person name="Ma L."/>
            <person name="Zhao Y."/>
            <person name="Jiang S."/>
        </authorList>
    </citation>
    <scope>NUCLEOTIDE SEQUENCE [LARGE SCALE GENOMIC DNA]</scope>
</reference>
<organism evidence="2 3">
    <name type="scientific">Pyrus ussuriensis x Pyrus communis</name>
    <dbReference type="NCBI Taxonomy" id="2448454"/>
    <lineage>
        <taxon>Eukaryota</taxon>
        <taxon>Viridiplantae</taxon>
        <taxon>Streptophyta</taxon>
        <taxon>Embryophyta</taxon>
        <taxon>Tracheophyta</taxon>
        <taxon>Spermatophyta</taxon>
        <taxon>Magnoliopsida</taxon>
        <taxon>eudicotyledons</taxon>
        <taxon>Gunneridae</taxon>
        <taxon>Pentapetalae</taxon>
        <taxon>rosids</taxon>
        <taxon>fabids</taxon>
        <taxon>Rosales</taxon>
        <taxon>Rosaceae</taxon>
        <taxon>Amygdaloideae</taxon>
        <taxon>Maleae</taxon>
        <taxon>Pyrus</taxon>
    </lineage>
</organism>
<evidence type="ECO:0000313" key="3">
    <source>
        <dbReference type="Proteomes" id="UP000327157"/>
    </source>
</evidence>
<dbReference type="EMBL" id="SMOL01000768">
    <property type="protein sequence ID" value="KAB2597146.1"/>
    <property type="molecule type" value="Genomic_DNA"/>
</dbReference>
<reference evidence="2 3" key="1">
    <citation type="submission" date="2019-09" db="EMBL/GenBank/DDBJ databases">
        <authorList>
            <person name="Ou C."/>
        </authorList>
    </citation>
    <scope>NUCLEOTIDE SEQUENCE [LARGE SCALE GENOMIC DNA]</scope>
    <source>
        <strain evidence="2">S2</strain>
        <tissue evidence="2">Leaf</tissue>
    </source>
</reference>
<sequence length="185" mass="20811">MATLTPCSIYQEFFKALLWVEDSENAPNDSDEEEEKGNTQKNNTNQDKWQNPNSSGAPLCCRCNNRHFGECKQGGSGRCFTCGQMRHRIQGPSGYTSTGYGGAYHYQRDAICRICYIRTVDHSDILEDSPRTLMLPLAVLVHRGNLISPVQDEVSKDKTWRYLGRESEAIVEERMSGLSSSYGAE</sequence>
<evidence type="ECO:0000313" key="2">
    <source>
        <dbReference type="EMBL" id="KAB2597146.1"/>
    </source>
</evidence>
<reference evidence="2 3" key="3">
    <citation type="submission" date="2019-11" db="EMBL/GenBank/DDBJ databases">
        <title>A de novo genome assembly of a pear dwarfing rootstock.</title>
        <authorList>
            <person name="Wang F."/>
            <person name="Wang J."/>
            <person name="Li S."/>
            <person name="Zhang Y."/>
            <person name="Fang M."/>
            <person name="Ma L."/>
            <person name="Zhao Y."/>
            <person name="Jiang S."/>
        </authorList>
    </citation>
    <scope>NUCLEOTIDE SEQUENCE [LARGE SCALE GENOMIC DNA]</scope>
    <source>
        <strain evidence="2">S2</strain>
        <tissue evidence="2">Leaf</tissue>
    </source>
</reference>
<dbReference type="OrthoDB" id="1751882at2759"/>